<comment type="similarity">
    <text evidence="3 19">In the N-terminal section; belongs to the NnrE/AIBP family.</text>
</comment>
<feature type="binding site" evidence="18">
    <location>
        <position position="161"/>
    </location>
    <ligand>
        <name>(6S)-NADPHX</name>
        <dbReference type="ChEBI" id="CHEBI:64076"/>
    </ligand>
</feature>
<feature type="binding site" evidence="18">
    <location>
        <position position="164"/>
    </location>
    <ligand>
        <name>K(+)</name>
        <dbReference type="ChEBI" id="CHEBI:29103"/>
    </ligand>
</feature>
<evidence type="ECO:0000256" key="5">
    <source>
        <dbReference type="ARBA" id="ARBA00022723"/>
    </source>
</evidence>
<protein>
    <recommendedName>
        <fullName evidence="19">Bifunctional NAD(P)H-hydrate repair enzyme</fullName>
    </recommendedName>
    <alternativeName>
        <fullName evidence="19">Nicotinamide nucleotide repair protein</fullName>
    </alternativeName>
    <domain>
        <recommendedName>
            <fullName evidence="19">ADP-dependent (S)-NAD(P)H-hydrate dehydratase</fullName>
            <ecNumber evidence="19">4.2.1.136</ecNumber>
        </recommendedName>
        <alternativeName>
            <fullName evidence="19">ADP-dependent NAD(P)HX dehydratase</fullName>
        </alternativeName>
    </domain>
    <domain>
        <recommendedName>
            <fullName evidence="19">NAD(P)H-hydrate epimerase</fullName>
            <ecNumber evidence="19">5.1.99.6</ecNumber>
        </recommendedName>
    </domain>
</protein>
<dbReference type="InterPro" id="IPR036652">
    <property type="entry name" value="YjeF_N_dom_sf"/>
</dbReference>
<feature type="binding site" evidence="17">
    <location>
        <position position="454"/>
    </location>
    <ligand>
        <name>AMP</name>
        <dbReference type="ChEBI" id="CHEBI:456215"/>
    </ligand>
</feature>
<evidence type="ECO:0000256" key="10">
    <source>
        <dbReference type="ARBA" id="ARBA00023027"/>
    </source>
</evidence>
<feature type="domain" description="YjeF N-terminal" evidence="21">
    <location>
        <begin position="9"/>
        <end position="218"/>
    </location>
</feature>
<accession>A0A855X9L6</accession>
<feature type="domain" description="YjeF C-terminal" evidence="20">
    <location>
        <begin position="228"/>
        <end position="514"/>
    </location>
</feature>
<keyword evidence="7 17" id="KW-0067">ATP-binding</keyword>
<evidence type="ECO:0000256" key="17">
    <source>
        <dbReference type="HAMAP-Rule" id="MF_01965"/>
    </source>
</evidence>
<dbReference type="AlphaFoldDB" id="A0A855X9L6"/>
<dbReference type="Gene3D" id="3.40.1190.20">
    <property type="match status" value="1"/>
</dbReference>
<comment type="catalytic activity">
    <reaction evidence="2 18 19">
        <text>(6R)-NADPHX = (6S)-NADPHX</text>
        <dbReference type="Rhea" id="RHEA:32227"/>
        <dbReference type="ChEBI" id="CHEBI:64076"/>
        <dbReference type="ChEBI" id="CHEBI:64077"/>
        <dbReference type="EC" id="5.1.99.6"/>
    </reaction>
</comment>
<evidence type="ECO:0000256" key="18">
    <source>
        <dbReference type="HAMAP-Rule" id="MF_01966"/>
    </source>
</evidence>
<dbReference type="Proteomes" id="UP000250918">
    <property type="component" value="Unassembled WGS sequence"/>
</dbReference>
<evidence type="ECO:0000259" key="21">
    <source>
        <dbReference type="PROSITE" id="PS51385"/>
    </source>
</evidence>
<evidence type="ECO:0000313" key="22">
    <source>
        <dbReference type="EMBL" id="PWB74555.1"/>
    </source>
</evidence>
<sequence>MKLVTAAQMRAIDRETIDLHGISGPTLMESAGRGIAELMLSDLIDSPESTHVAVFCGKGNNGGDGFVIARYLHDAGVKVKTYFMGPADKLSHDARLNLNRAREADVRLTEVTSLNQLPADLEADFVVDALLGTGFTGIPEGLVAGLIEYINFQNGLVVAVDLPSGLNADTGAAEGAVVTAGCTYTLGLPKIGLYISPGREIAGDVRIIDIGLPENVIAQQDLNTTLITAELVAELLPYRKPDGHKGDFGRLLLVAGSTGLTGAASLASLAAARSGCGLIKIAAPATAQPILAVKLTEVMTIPLPEVSRKGVLALRALGEIRKYVEQHDAIVIGPGLGTHHETRELMQRLIPYLNRPAIVDADGLNAFEGAADLLKQRSGAYDLVLTPHPGEYARLTGAEISDGFDERIQSVLQTAREFAAVVVLKGSPTLVAEPQGACYLNPTGNSGMATGGSGDVLSGMIGSFLAQGMSPLDAALCGVYLHGRAGDLAADELTERAMIAGDIITYLPQAFEEIELLTD</sequence>
<comment type="catalytic activity">
    <reaction evidence="16 17 19">
        <text>(6S)-NADPHX + ADP = AMP + phosphate + NADPH + H(+)</text>
        <dbReference type="Rhea" id="RHEA:32235"/>
        <dbReference type="ChEBI" id="CHEBI:15378"/>
        <dbReference type="ChEBI" id="CHEBI:43474"/>
        <dbReference type="ChEBI" id="CHEBI:57783"/>
        <dbReference type="ChEBI" id="CHEBI:64076"/>
        <dbReference type="ChEBI" id="CHEBI:456215"/>
        <dbReference type="ChEBI" id="CHEBI:456216"/>
        <dbReference type="EC" id="4.2.1.136"/>
    </reaction>
</comment>
<comment type="similarity">
    <text evidence="4 19">In the C-terminal section; belongs to the NnrD/CARKD family.</text>
</comment>
<dbReference type="PANTHER" id="PTHR12592">
    <property type="entry name" value="ATP-DEPENDENT (S)-NAD(P)H-HYDRATE DEHYDRATASE FAMILY MEMBER"/>
    <property type="match status" value="1"/>
</dbReference>
<keyword evidence="8 17" id="KW-0521">NADP</keyword>
<dbReference type="PANTHER" id="PTHR12592:SF0">
    <property type="entry name" value="ATP-DEPENDENT (S)-NAD(P)H-HYDRATE DEHYDRATASE"/>
    <property type="match status" value="1"/>
</dbReference>
<dbReference type="PIRSF" id="PIRSF017184">
    <property type="entry name" value="Nnr"/>
    <property type="match status" value="1"/>
</dbReference>
<keyword evidence="11 18" id="KW-0413">Isomerase</keyword>
<dbReference type="PROSITE" id="PS01050">
    <property type="entry name" value="YJEF_C_2"/>
    <property type="match status" value="1"/>
</dbReference>
<dbReference type="GO" id="GO:0046496">
    <property type="term" value="P:nicotinamide nucleotide metabolic process"/>
    <property type="evidence" value="ECO:0007669"/>
    <property type="project" value="UniProtKB-UniRule"/>
</dbReference>
<evidence type="ECO:0000256" key="8">
    <source>
        <dbReference type="ARBA" id="ARBA00022857"/>
    </source>
</evidence>
<feature type="binding site" evidence="17">
    <location>
        <position position="263"/>
    </location>
    <ligand>
        <name>(6S)-NADPHX</name>
        <dbReference type="ChEBI" id="CHEBI:64076"/>
    </ligand>
</feature>
<dbReference type="EC" id="4.2.1.136" evidence="19"/>
<dbReference type="HAMAP" id="MF_01965">
    <property type="entry name" value="NADHX_dehydratase"/>
    <property type="match status" value="1"/>
</dbReference>
<dbReference type="GO" id="GO:0052856">
    <property type="term" value="F:NAD(P)HX epimerase activity"/>
    <property type="evidence" value="ECO:0007669"/>
    <property type="project" value="UniProtKB-UniRule"/>
</dbReference>
<dbReference type="Gene3D" id="3.40.50.10260">
    <property type="entry name" value="YjeF N-terminal domain"/>
    <property type="match status" value="1"/>
</dbReference>
<dbReference type="InterPro" id="IPR030677">
    <property type="entry name" value="Nnr"/>
</dbReference>
<dbReference type="GO" id="GO:0046872">
    <property type="term" value="F:metal ion binding"/>
    <property type="evidence" value="ECO:0007669"/>
    <property type="project" value="UniProtKB-UniRule"/>
</dbReference>
<feature type="binding site" evidence="17">
    <location>
        <position position="335"/>
    </location>
    <ligand>
        <name>(6S)-NADPHX</name>
        <dbReference type="ChEBI" id="CHEBI:64076"/>
    </ligand>
</feature>
<keyword evidence="5 18" id="KW-0479">Metal-binding</keyword>
<dbReference type="NCBIfam" id="TIGR00196">
    <property type="entry name" value="yjeF_cterm"/>
    <property type="match status" value="1"/>
</dbReference>
<evidence type="ECO:0000256" key="9">
    <source>
        <dbReference type="ARBA" id="ARBA00022958"/>
    </source>
</evidence>
<keyword evidence="9 18" id="KW-0630">Potassium</keyword>
<dbReference type="CDD" id="cd01171">
    <property type="entry name" value="YXKO-related"/>
    <property type="match status" value="1"/>
</dbReference>
<dbReference type="PROSITE" id="PS51385">
    <property type="entry name" value="YJEF_N"/>
    <property type="match status" value="1"/>
</dbReference>
<comment type="cofactor">
    <cofactor evidence="18 19">
        <name>K(+)</name>
        <dbReference type="ChEBI" id="CHEBI:29103"/>
    </cofactor>
    <text evidence="18 19">Binds 1 potassium ion per subunit.</text>
</comment>
<name>A0A855X9L6_9BACT</name>
<comment type="cofactor">
    <cofactor evidence="17">
        <name>Mg(2+)</name>
        <dbReference type="ChEBI" id="CHEBI:18420"/>
    </cofactor>
</comment>
<evidence type="ECO:0000256" key="19">
    <source>
        <dbReference type="PIRNR" id="PIRNR017184"/>
    </source>
</evidence>
<keyword evidence="13" id="KW-0511">Multifunctional enzyme</keyword>
<comment type="similarity">
    <text evidence="17">Belongs to the NnrD/CARKD family.</text>
</comment>
<dbReference type="NCBIfam" id="TIGR00197">
    <property type="entry name" value="yjeF_nterm"/>
    <property type="match status" value="1"/>
</dbReference>
<organism evidence="22 23">
    <name type="scientific">candidate division GN15 bacterium</name>
    <dbReference type="NCBI Taxonomy" id="2072418"/>
    <lineage>
        <taxon>Bacteria</taxon>
        <taxon>candidate division GN15</taxon>
    </lineage>
</organism>
<dbReference type="HAMAP" id="MF_01966">
    <property type="entry name" value="NADHX_epimerase"/>
    <property type="match status" value="1"/>
</dbReference>
<comment type="catalytic activity">
    <reaction evidence="1 18 19">
        <text>(6R)-NADHX = (6S)-NADHX</text>
        <dbReference type="Rhea" id="RHEA:32215"/>
        <dbReference type="ChEBI" id="CHEBI:64074"/>
        <dbReference type="ChEBI" id="CHEBI:64075"/>
        <dbReference type="EC" id="5.1.99.6"/>
    </reaction>
</comment>
<feature type="binding site" evidence="18">
    <location>
        <position position="128"/>
    </location>
    <ligand>
        <name>K(+)</name>
        <dbReference type="ChEBI" id="CHEBI:29103"/>
    </ligand>
</feature>
<dbReference type="GO" id="GO:0052855">
    <property type="term" value="F:ADP-dependent NAD(P)H-hydrate dehydratase activity"/>
    <property type="evidence" value="ECO:0007669"/>
    <property type="project" value="UniProtKB-UniRule"/>
</dbReference>
<evidence type="ECO:0000256" key="12">
    <source>
        <dbReference type="ARBA" id="ARBA00023239"/>
    </source>
</evidence>
<comment type="caution">
    <text evidence="18">Lacks conserved residue(s) required for the propagation of feature annotation.</text>
</comment>
<dbReference type="Pfam" id="PF01256">
    <property type="entry name" value="Carb_kinase"/>
    <property type="match status" value="1"/>
</dbReference>
<evidence type="ECO:0000256" key="2">
    <source>
        <dbReference type="ARBA" id="ARBA00000909"/>
    </source>
</evidence>
<dbReference type="InterPro" id="IPR004443">
    <property type="entry name" value="YjeF_N_dom"/>
</dbReference>
<dbReference type="Pfam" id="PF03853">
    <property type="entry name" value="YjeF_N"/>
    <property type="match status" value="1"/>
</dbReference>
<keyword evidence="6 17" id="KW-0547">Nucleotide-binding</keyword>
<keyword evidence="12 17" id="KW-0456">Lyase</keyword>
<dbReference type="PROSITE" id="PS51383">
    <property type="entry name" value="YJEF_C_3"/>
    <property type="match status" value="1"/>
</dbReference>
<comment type="function">
    <text evidence="18">Catalyzes the epimerization of the S- and R-forms of NAD(P)HX, a damaged form of NAD(P)H that is a result of enzymatic or heat-dependent hydration. This is a prerequisite for the S-specific NAD(P)H-hydrate dehydratase to allow the repair of both epimers of NAD(P)HX.</text>
</comment>
<dbReference type="EC" id="5.1.99.6" evidence="19"/>
<dbReference type="SUPFAM" id="SSF64153">
    <property type="entry name" value="YjeF N-terminal domain-like"/>
    <property type="match status" value="1"/>
</dbReference>
<dbReference type="InterPro" id="IPR017953">
    <property type="entry name" value="Carbohydrate_kinase_pred_CS"/>
</dbReference>
<dbReference type="InterPro" id="IPR000631">
    <property type="entry name" value="CARKD"/>
</dbReference>
<evidence type="ECO:0000256" key="6">
    <source>
        <dbReference type="ARBA" id="ARBA00022741"/>
    </source>
</evidence>
<evidence type="ECO:0000256" key="13">
    <source>
        <dbReference type="ARBA" id="ARBA00023268"/>
    </source>
</evidence>
<comment type="catalytic activity">
    <reaction evidence="15 17 19">
        <text>(6S)-NADHX + ADP = AMP + phosphate + NADH + H(+)</text>
        <dbReference type="Rhea" id="RHEA:32223"/>
        <dbReference type="ChEBI" id="CHEBI:15378"/>
        <dbReference type="ChEBI" id="CHEBI:43474"/>
        <dbReference type="ChEBI" id="CHEBI:57945"/>
        <dbReference type="ChEBI" id="CHEBI:64074"/>
        <dbReference type="ChEBI" id="CHEBI:456215"/>
        <dbReference type="ChEBI" id="CHEBI:456216"/>
        <dbReference type="EC" id="4.2.1.136"/>
    </reaction>
</comment>
<evidence type="ECO:0000259" key="20">
    <source>
        <dbReference type="PROSITE" id="PS51383"/>
    </source>
</evidence>
<dbReference type="GO" id="GO:0005524">
    <property type="term" value="F:ATP binding"/>
    <property type="evidence" value="ECO:0007669"/>
    <property type="project" value="UniProtKB-UniRule"/>
</dbReference>
<evidence type="ECO:0000313" key="23">
    <source>
        <dbReference type="Proteomes" id="UP000250918"/>
    </source>
</evidence>
<reference evidence="22 23" key="1">
    <citation type="journal article" date="2018" name="ISME J.">
        <title>A methanotrophic archaeon couples anaerobic oxidation of methane to Fe(III) reduction.</title>
        <authorList>
            <person name="Cai C."/>
            <person name="Leu A.O."/>
            <person name="Xie G.J."/>
            <person name="Guo J."/>
            <person name="Feng Y."/>
            <person name="Zhao J.X."/>
            <person name="Tyson G.W."/>
            <person name="Yuan Z."/>
            <person name="Hu S."/>
        </authorList>
    </citation>
    <scope>NUCLEOTIDE SEQUENCE [LARGE SCALE GENOMIC DNA]</scope>
    <source>
        <strain evidence="22">FeB_12</strain>
    </source>
</reference>
<dbReference type="InterPro" id="IPR029056">
    <property type="entry name" value="Ribokinase-like"/>
</dbReference>
<feature type="binding site" evidence="17">
    <location>
        <position position="455"/>
    </location>
    <ligand>
        <name>(6S)-NADPHX</name>
        <dbReference type="ChEBI" id="CHEBI:64076"/>
    </ligand>
</feature>
<feature type="binding site" evidence="18">
    <location>
        <position position="61"/>
    </location>
    <ligand>
        <name>K(+)</name>
        <dbReference type="ChEBI" id="CHEBI:29103"/>
    </ligand>
</feature>
<comment type="similarity">
    <text evidence="18">Belongs to the NnrE/AIBP family.</text>
</comment>
<feature type="binding site" evidence="18">
    <location>
        <begin position="60"/>
        <end position="64"/>
    </location>
    <ligand>
        <name>(6S)-NADPHX</name>
        <dbReference type="ChEBI" id="CHEBI:64076"/>
    </ligand>
</feature>
<dbReference type="SUPFAM" id="SSF53613">
    <property type="entry name" value="Ribokinase-like"/>
    <property type="match status" value="1"/>
</dbReference>
<comment type="caution">
    <text evidence="22">The sequence shown here is derived from an EMBL/GenBank/DDBJ whole genome shotgun (WGS) entry which is preliminary data.</text>
</comment>
<evidence type="ECO:0000256" key="3">
    <source>
        <dbReference type="ARBA" id="ARBA00006001"/>
    </source>
</evidence>
<evidence type="ECO:0000256" key="14">
    <source>
        <dbReference type="ARBA" id="ARBA00025153"/>
    </source>
</evidence>
<feature type="binding site" evidence="17">
    <location>
        <begin position="425"/>
        <end position="429"/>
    </location>
    <ligand>
        <name>AMP</name>
        <dbReference type="ChEBI" id="CHEBI:456215"/>
    </ligand>
</feature>
<comment type="function">
    <text evidence="17">Catalyzes the dehydration of the S-form of NAD(P)HX at the expense of ADP, which is converted to AMP. Together with NAD(P)HX epimerase, which catalyzes the epimerization of the S- and R-forms, the enzyme allows the repair of both epimers of NAD(P)HX, a damaged form of NAD(P)H that is a result of enzymatic or heat-dependent hydration.</text>
</comment>
<dbReference type="GO" id="GO:0110051">
    <property type="term" value="P:metabolite repair"/>
    <property type="evidence" value="ECO:0007669"/>
    <property type="project" value="TreeGrafter"/>
</dbReference>
<dbReference type="EMBL" id="PQAP01000028">
    <property type="protein sequence ID" value="PWB74555.1"/>
    <property type="molecule type" value="Genomic_DNA"/>
</dbReference>
<keyword evidence="10 17" id="KW-0520">NAD</keyword>
<evidence type="ECO:0000256" key="7">
    <source>
        <dbReference type="ARBA" id="ARBA00022840"/>
    </source>
</evidence>
<comment type="function">
    <text evidence="14 19">Bifunctional enzyme that catalyzes the epimerization of the S- and R-forms of NAD(P)HX and the dehydration of the S-form of NAD(P)HX at the expense of ADP, which is converted to AMP. This allows the repair of both epimers of NAD(P)HX, a damaged form of NAD(P)H that is a result of enzymatic or heat-dependent hydration.</text>
</comment>
<comment type="subunit">
    <text evidence="17">Homotetramer.</text>
</comment>
<feature type="binding site" evidence="17">
    <location>
        <position position="388"/>
    </location>
    <ligand>
        <name>(6S)-NADPHX</name>
        <dbReference type="ChEBI" id="CHEBI:64076"/>
    </ligand>
</feature>
<proteinExistence type="inferred from homology"/>
<evidence type="ECO:0000256" key="15">
    <source>
        <dbReference type="ARBA" id="ARBA00048238"/>
    </source>
</evidence>
<evidence type="ECO:0000256" key="16">
    <source>
        <dbReference type="ARBA" id="ARBA00049209"/>
    </source>
</evidence>
<evidence type="ECO:0000256" key="1">
    <source>
        <dbReference type="ARBA" id="ARBA00000013"/>
    </source>
</evidence>
<evidence type="ECO:0000256" key="11">
    <source>
        <dbReference type="ARBA" id="ARBA00023235"/>
    </source>
</evidence>
<gene>
    <name evidence="17" type="primary">nnrD</name>
    <name evidence="18" type="synonym">nnrE</name>
    <name evidence="22" type="ORF">C3F09_03810</name>
</gene>
<feature type="binding site" evidence="18">
    <location>
        <begin position="132"/>
        <end position="138"/>
    </location>
    <ligand>
        <name>(6S)-NADPHX</name>
        <dbReference type="ChEBI" id="CHEBI:64076"/>
    </ligand>
</feature>
<evidence type="ECO:0000256" key="4">
    <source>
        <dbReference type="ARBA" id="ARBA00009524"/>
    </source>
</evidence>